<comment type="caution">
    <text evidence="2">The sequence shown here is derived from an EMBL/GenBank/DDBJ whole genome shotgun (WGS) entry which is preliminary data.</text>
</comment>
<organism evidence="2 3">
    <name type="scientific">Fusarium beomiforme</name>
    <dbReference type="NCBI Taxonomy" id="44412"/>
    <lineage>
        <taxon>Eukaryota</taxon>
        <taxon>Fungi</taxon>
        <taxon>Dikarya</taxon>
        <taxon>Ascomycota</taxon>
        <taxon>Pezizomycotina</taxon>
        <taxon>Sordariomycetes</taxon>
        <taxon>Hypocreomycetidae</taxon>
        <taxon>Hypocreales</taxon>
        <taxon>Nectriaceae</taxon>
        <taxon>Fusarium</taxon>
        <taxon>Fusarium burgessii species complex</taxon>
    </lineage>
</organism>
<keyword evidence="3" id="KW-1185">Reference proteome</keyword>
<evidence type="ECO:0000256" key="1">
    <source>
        <dbReference type="SAM" id="MobiDB-lite"/>
    </source>
</evidence>
<evidence type="ECO:0000313" key="2">
    <source>
        <dbReference type="EMBL" id="KAF4343453.1"/>
    </source>
</evidence>
<dbReference type="AlphaFoldDB" id="A0A9P5E347"/>
<reference evidence="2" key="1">
    <citation type="journal article" date="2017" name="Mycologia">
        <title>Fusarium algeriense, sp. nov., a novel toxigenic crown rot pathogen of durum wheat from Algeria is nested in the Fusarium burgessii species complex.</title>
        <authorList>
            <person name="Laraba I."/>
            <person name="Keddad A."/>
            <person name="Boureghda H."/>
            <person name="Abdallah N."/>
            <person name="Vaughan M.M."/>
            <person name="Proctor R.H."/>
            <person name="Busman M."/>
            <person name="O'Donnell K."/>
        </authorList>
    </citation>
    <scope>NUCLEOTIDE SEQUENCE</scope>
    <source>
        <strain evidence="2">NRRL 25174</strain>
    </source>
</reference>
<feature type="compositionally biased region" description="Acidic residues" evidence="1">
    <location>
        <begin position="1"/>
        <end position="10"/>
    </location>
</feature>
<evidence type="ECO:0000313" key="3">
    <source>
        <dbReference type="Proteomes" id="UP000730481"/>
    </source>
</evidence>
<dbReference type="OrthoDB" id="5076918at2759"/>
<feature type="compositionally biased region" description="Basic and acidic residues" evidence="1">
    <location>
        <begin position="15"/>
        <end position="25"/>
    </location>
</feature>
<protein>
    <submittedName>
        <fullName evidence="2">Uncharacterized protein</fullName>
    </submittedName>
</protein>
<name>A0A9P5E347_9HYPO</name>
<reference evidence="2" key="2">
    <citation type="submission" date="2020-02" db="EMBL/GenBank/DDBJ databases">
        <title>Identification and distribution of gene clusters putatively required for synthesis of sphingolipid metabolism inhibitors in phylogenetically diverse species of the filamentous fungus Fusarium.</title>
        <authorList>
            <person name="Kim H.-S."/>
            <person name="Busman M."/>
            <person name="Brown D.W."/>
            <person name="Divon H."/>
            <person name="Uhlig S."/>
            <person name="Proctor R.H."/>
        </authorList>
    </citation>
    <scope>NUCLEOTIDE SEQUENCE</scope>
    <source>
        <strain evidence="2">NRRL 25174</strain>
    </source>
</reference>
<dbReference type="Proteomes" id="UP000730481">
    <property type="component" value="Unassembled WGS sequence"/>
</dbReference>
<sequence>MEIEASEDAVIESCKANEEPDEDVYRSYEDAEPCVDIAAHDEETEVSDDRVIAASEGKEIETLDMTEPVGVGPFERVESGSEELELWAVEVTGQLVVIEEPVTDELEVIVQYVLTEQSVMVELLVKLQS</sequence>
<feature type="region of interest" description="Disordered" evidence="1">
    <location>
        <begin position="1"/>
        <end position="25"/>
    </location>
</feature>
<accession>A0A9P5E347</accession>
<dbReference type="EMBL" id="PVQB02000090">
    <property type="protein sequence ID" value="KAF4343453.1"/>
    <property type="molecule type" value="Genomic_DNA"/>
</dbReference>
<gene>
    <name evidence="2" type="ORF">FBEOM_2595</name>
</gene>
<proteinExistence type="predicted"/>